<reference evidence="7" key="2">
    <citation type="submission" date="2007-03" db="EMBL/GenBank/DDBJ databases">
        <authorList>
            <person name="Chae J.-C."/>
            <person name="Kim E."/>
            <person name="Bini E."/>
            <person name="Zylstra G.J."/>
        </authorList>
    </citation>
    <scope>NUCLEOTIDE SEQUENCE</scope>
    <source>
        <strain evidence="7">98/2</strain>
    </source>
</reference>
<evidence type="ECO:0000313" key="9">
    <source>
        <dbReference type="EMBL" id="SAI84883.1"/>
    </source>
</evidence>
<evidence type="ECO:0000256" key="2">
    <source>
        <dbReference type="ARBA" id="ARBA00022630"/>
    </source>
</evidence>
<dbReference type="OrthoDB" id="28009at2157"/>
<sequence length="404" mass="45525">MKCEYLIIGSGIAGYNALKELLQIKPNSRIIMITSDKYYPYDRPPLSKDYLKGKLEKDMLFFESDDFYKRDNLEVMLNKSVERIDANLKEAILNDGSVISFDKALISTGGRPRRLNIPGSENALYLRSLDDADRIREAASKGKNALIIGAGFIGVEVASSLITLGVKTTVVEVMPYIWNTFVDEKVSRVIQQYLESKGINFILNESVKEIQGKIATTSSGRKIEADMFLIAVGISPNVELAQRSGMQVDNGIVVNEYLETSARDIYAAGDIANIFDPREGKRKRIEHWNNAEYTGKLAARNMAGSREAYNFISSIWSDIFDLHIESAGETRNYDEYIIRGKFELERPRFSVIYLKGGIIKGYLAINRNVKEIIALNKLIQKQADVSSKRDKLADESFDLQKLLI</sequence>
<evidence type="ECO:0000259" key="5">
    <source>
        <dbReference type="Pfam" id="PF07992"/>
    </source>
</evidence>
<reference evidence="8 11" key="5">
    <citation type="journal article" date="2018" name="Proc. Natl. Acad. Sci. U.S.A.">
        <title>Nonmutational mechanism of inheritance in the Archaeon Sulfolobus solfataricus.</title>
        <authorList>
            <person name="Payne S."/>
            <person name="McCarthy S."/>
            <person name="Johnson T."/>
            <person name="North E."/>
            <person name="Blum P."/>
        </authorList>
    </citation>
    <scope>NUCLEOTIDE SEQUENCE [LARGE SCALE GENOMIC DNA]</scope>
    <source>
        <strain evidence="8 11">SUL120</strain>
    </source>
</reference>
<keyword evidence="3" id="KW-0274">FAD</keyword>
<dbReference type="Pfam" id="PF14759">
    <property type="entry name" value="Reductase_C"/>
    <property type="match status" value="1"/>
</dbReference>
<dbReference type="GeneID" id="1454251"/>
<dbReference type="InterPro" id="IPR050446">
    <property type="entry name" value="FAD-oxidoreductase/Apoptosis"/>
</dbReference>
<dbReference type="GO" id="GO:0051213">
    <property type="term" value="F:dioxygenase activity"/>
    <property type="evidence" value="ECO:0007669"/>
    <property type="project" value="UniProtKB-KW"/>
</dbReference>
<dbReference type="PATRIC" id="fig|2287.9.peg.1353"/>
<dbReference type="PRINTS" id="PR00368">
    <property type="entry name" value="FADPNR"/>
</dbReference>
<dbReference type="Gene3D" id="3.50.50.60">
    <property type="entry name" value="FAD/NAD(P)-binding domain"/>
    <property type="match status" value="2"/>
</dbReference>
<dbReference type="SUPFAM" id="SSF55424">
    <property type="entry name" value="FAD/NAD-linked reductases, dimerisation (C-terminal) domain"/>
    <property type="match status" value="1"/>
</dbReference>
<gene>
    <name evidence="9" type="ORF">SSOP1_1329</name>
    <name evidence="8" type="ORF">SULZ_11240</name>
</gene>
<evidence type="ECO:0000256" key="3">
    <source>
        <dbReference type="ARBA" id="ARBA00022827"/>
    </source>
</evidence>
<keyword evidence="4" id="KW-0560">Oxidoreductase</keyword>
<evidence type="ECO:0000313" key="10">
    <source>
        <dbReference type="Proteomes" id="UP000076770"/>
    </source>
</evidence>
<dbReference type="GO" id="GO:0016651">
    <property type="term" value="F:oxidoreductase activity, acting on NAD(P)H"/>
    <property type="evidence" value="ECO:0007669"/>
    <property type="project" value="TreeGrafter"/>
</dbReference>
<dbReference type="Proteomes" id="UP000269431">
    <property type="component" value="Chromosome"/>
</dbReference>
<dbReference type="GO" id="GO:0005737">
    <property type="term" value="C:cytoplasm"/>
    <property type="evidence" value="ECO:0007669"/>
    <property type="project" value="TreeGrafter"/>
</dbReference>
<feature type="domain" description="FAD/NAD(P)-binding" evidence="5">
    <location>
        <begin position="5"/>
        <end position="295"/>
    </location>
</feature>
<evidence type="ECO:0000259" key="6">
    <source>
        <dbReference type="Pfam" id="PF14759"/>
    </source>
</evidence>
<evidence type="ECO:0000256" key="4">
    <source>
        <dbReference type="ARBA" id="ARBA00023002"/>
    </source>
</evidence>
<dbReference type="InterPro" id="IPR036188">
    <property type="entry name" value="FAD/NAD-bd_sf"/>
</dbReference>
<dbReference type="InterPro" id="IPR028202">
    <property type="entry name" value="Reductase_C"/>
</dbReference>
<keyword evidence="7" id="KW-0223">Dioxygenase</keyword>
<proteinExistence type="predicted"/>
<dbReference type="InterPro" id="IPR016156">
    <property type="entry name" value="FAD/NAD-linked_Rdtase_dimer_sf"/>
</dbReference>
<comment type="cofactor">
    <cofactor evidence="1">
        <name>FAD</name>
        <dbReference type="ChEBI" id="CHEBI:57692"/>
    </cofactor>
</comment>
<dbReference type="InterPro" id="IPR023753">
    <property type="entry name" value="FAD/NAD-binding_dom"/>
</dbReference>
<dbReference type="PRINTS" id="PR00411">
    <property type="entry name" value="PNDRDTASEI"/>
</dbReference>
<dbReference type="PANTHER" id="PTHR43557:SF2">
    <property type="entry name" value="RIESKE DOMAIN-CONTAINING PROTEIN-RELATED"/>
    <property type="match status" value="1"/>
</dbReference>
<evidence type="ECO:0000256" key="1">
    <source>
        <dbReference type="ARBA" id="ARBA00001974"/>
    </source>
</evidence>
<dbReference type="SUPFAM" id="SSF51905">
    <property type="entry name" value="FAD/NAD(P)-binding domain"/>
    <property type="match status" value="2"/>
</dbReference>
<dbReference type="RefSeq" id="WP_010923263.1">
    <property type="nucleotide sequence ID" value="NZ_CP033241.1"/>
</dbReference>
<evidence type="ECO:0000313" key="8">
    <source>
        <dbReference type="EMBL" id="AZF84542.1"/>
    </source>
</evidence>
<reference evidence="10" key="4">
    <citation type="submission" date="2016-04" db="EMBL/GenBank/DDBJ databases">
        <authorList>
            <person name="Shah S.A."/>
            <person name="Garrett R.A."/>
        </authorList>
    </citation>
    <scope>NUCLEOTIDE SEQUENCE [LARGE SCALE GENOMIC DNA]</scope>
    <source>
        <strain evidence="10">ATCC 35091 / DSM 1616 / JCM 8930 / NBRC 15331 / P1</strain>
    </source>
</reference>
<dbReference type="AlphaFoldDB" id="A4ZY66"/>
<dbReference type="EMBL" id="CP033241">
    <property type="protein sequence ID" value="AZF84542.1"/>
    <property type="molecule type" value="Genomic_DNA"/>
</dbReference>
<reference evidence="7" key="1">
    <citation type="journal article" date="2007" name="Biochem. Biophys. Res. Commun.">
        <title>Comparative analysis of the catechol 2,3-dioxygenase gene locus in thermoacidophilic archaeon Sulfolobus solfataricus strain 98/2.</title>
        <authorList>
            <person name="Chae J.C."/>
            <person name="Kim E."/>
            <person name="Bini E."/>
            <person name="Zylstra G.J."/>
        </authorList>
    </citation>
    <scope>NUCLEOTIDE SEQUENCE</scope>
    <source>
        <strain evidence="7">98/2</strain>
    </source>
</reference>
<dbReference type="Pfam" id="PF07992">
    <property type="entry name" value="Pyr_redox_2"/>
    <property type="match status" value="1"/>
</dbReference>
<dbReference type="GeneID" id="44130171"/>
<dbReference type="Proteomes" id="UP000076770">
    <property type="component" value="Chromosome i"/>
</dbReference>
<evidence type="ECO:0000313" key="11">
    <source>
        <dbReference type="Proteomes" id="UP000269431"/>
    </source>
</evidence>
<name>A4ZY66_SACSO</name>
<accession>A4ZY66</accession>
<feature type="domain" description="Reductase C-terminal" evidence="6">
    <location>
        <begin position="315"/>
        <end position="403"/>
    </location>
</feature>
<evidence type="ECO:0000313" key="7">
    <source>
        <dbReference type="EMBL" id="ABP35945.1"/>
    </source>
</evidence>
<keyword evidence="2" id="KW-0285">Flavoprotein</keyword>
<dbReference type="PANTHER" id="PTHR43557">
    <property type="entry name" value="APOPTOSIS-INDUCING FACTOR 1"/>
    <property type="match status" value="1"/>
</dbReference>
<dbReference type="EMBL" id="EF494887">
    <property type="protein sequence ID" value="ABP35945.1"/>
    <property type="molecule type" value="Genomic_DNA"/>
</dbReference>
<organism evidence="7">
    <name type="scientific">Saccharolobus solfataricus</name>
    <name type="common">Sulfolobus solfataricus</name>
    <dbReference type="NCBI Taxonomy" id="2287"/>
    <lineage>
        <taxon>Archaea</taxon>
        <taxon>Thermoproteota</taxon>
        <taxon>Thermoprotei</taxon>
        <taxon>Sulfolobales</taxon>
        <taxon>Sulfolobaceae</taxon>
        <taxon>Saccharolobus</taxon>
    </lineage>
</organism>
<dbReference type="Gene3D" id="3.30.390.30">
    <property type="match status" value="1"/>
</dbReference>
<protein>
    <submittedName>
        <fullName evidence="7">Multicomponent dioxygenase system ferredoxin-NAD(+) reductase</fullName>
    </submittedName>
    <submittedName>
        <fullName evidence="8">NAD(P)/FAD-dependent oxidoreductase</fullName>
    </submittedName>
    <submittedName>
        <fullName evidence="9">Pyridine nucleotide-disulfide oxidoreductase</fullName>
    </submittedName>
</protein>
<dbReference type="EMBL" id="LT549890">
    <property type="protein sequence ID" value="SAI84883.1"/>
    <property type="molecule type" value="Genomic_DNA"/>
</dbReference>
<dbReference type="PIR" id="A99277">
    <property type="entry name" value="A99277"/>
</dbReference>
<reference evidence="9" key="3">
    <citation type="submission" date="2016-04" db="EMBL/GenBank/DDBJ databases">
        <authorList>
            <person name="Evans L.H."/>
            <person name="Alamgir A."/>
            <person name="Owens N."/>
            <person name="Weber N.D."/>
            <person name="Virtaneva K."/>
            <person name="Barbian K."/>
            <person name="Babar A."/>
            <person name="Rosenke K."/>
        </authorList>
    </citation>
    <scope>NUCLEOTIDE SEQUENCE</scope>
    <source>
        <strain evidence="9">P1</strain>
    </source>
</reference>